<keyword evidence="2 3" id="KW-0371">Homeobox</keyword>
<dbReference type="Pfam" id="PF00046">
    <property type="entry name" value="Homeodomain"/>
    <property type="match status" value="1"/>
</dbReference>
<dbReference type="PANTHER" id="PTHR24329">
    <property type="entry name" value="HOMEOBOX PROTEIN ARISTALESS"/>
    <property type="match status" value="1"/>
</dbReference>
<name>A0ABQ9V9K2_SAGOE</name>
<dbReference type="SUPFAM" id="SSF46689">
    <property type="entry name" value="Homeodomain-like"/>
    <property type="match status" value="1"/>
</dbReference>
<keyword evidence="2 3" id="KW-0539">Nucleus</keyword>
<evidence type="ECO:0000313" key="6">
    <source>
        <dbReference type="EMBL" id="KAK2106052.1"/>
    </source>
</evidence>
<feature type="compositionally biased region" description="Basic and acidic residues" evidence="4">
    <location>
        <begin position="54"/>
        <end position="70"/>
    </location>
</feature>
<comment type="caution">
    <text evidence="6">The sequence shown here is derived from an EMBL/GenBank/DDBJ whole genome shotgun (WGS) entry which is preliminary data.</text>
</comment>
<accession>A0ABQ9V9K2</accession>
<feature type="domain" description="Homeobox" evidence="5">
    <location>
        <begin position="131"/>
        <end position="179"/>
    </location>
</feature>
<evidence type="ECO:0000313" key="7">
    <source>
        <dbReference type="Proteomes" id="UP001266305"/>
    </source>
</evidence>
<dbReference type="Proteomes" id="UP001266305">
    <property type="component" value="Unassembled WGS sequence"/>
</dbReference>
<evidence type="ECO:0000259" key="5">
    <source>
        <dbReference type="PROSITE" id="PS50071"/>
    </source>
</evidence>
<dbReference type="SMART" id="SM00389">
    <property type="entry name" value="HOX"/>
    <property type="match status" value="1"/>
</dbReference>
<comment type="subcellular location">
    <subcellularLocation>
        <location evidence="1 2 3">Nucleus</location>
    </subcellularLocation>
</comment>
<feature type="region of interest" description="Disordered" evidence="4">
    <location>
        <begin position="46"/>
        <end position="74"/>
    </location>
</feature>
<reference evidence="6 7" key="1">
    <citation type="submission" date="2023-05" db="EMBL/GenBank/DDBJ databases">
        <title>B98-5 Cell Line De Novo Hybrid Assembly: An Optical Mapping Approach.</title>
        <authorList>
            <person name="Kananen K."/>
            <person name="Auerbach J.A."/>
            <person name="Kautto E."/>
            <person name="Blachly J.S."/>
        </authorList>
    </citation>
    <scope>NUCLEOTIDE SEQUENCE [LARGE SCALE GENOMIC DNA]</scope>
    <source>
        <strain evidence="6">B95-8</strain>
        <tissue evidence="6">Cell line</tissue>
    </source>
</reference>
<feature type="region of interest" description="Disordered" evidence="4">
    <location>
        <begin position="110"/>
        <end position="138"/>
    </location>
</feature>
<evidence type="ECO:0000256" key="1">
    <source>
        <dbReference type="ARBA" id="ARBA00004123"/>
    </source>
</evidence>
<dbReference type="Gene3D" id="1.10.10.60">
    <property type="entry name" value="Homeodomain-like"/>
    <property type="match status" value="1"/>
</dbReference>
<sequence>MVAMVTSNIHEDQASSFRTRETCGPCLAFPSLGFGPGISLEFPKSLQNKGWEGQGDRKELDPELHGESRKLQGLQDASCAHHGLPTVTGGLGSWQPQQEGQRQRREFDLAPGNRLDEGSDVESEPDLPLKRKQRRSRTTFTAEQLEELEKAFERTHYPDIYTREELAQRTKLTEARVQLPQMGDECPITGSMQADWAGGLDASGQGGQPLKTLNIPSTASACGKEEGRKARASNNCLSTQPPEPVED</sequence>
<dbReference type="CDD" id="cd00086">
    <property type="entry name" value="homeodomain"/>
    <property type="match status" value="1"/>
</dbReference>
<dbReference type="EMBL" id="JASSZA010000007">
    <property type="protein sequence ID" value="KAK2106052.1"/>
    <property type="molecule type" value="Genomic_DNA"/>
</dbReference>
<proteinExistence type="predicted"/>
<dbReference type="InterPro" id="IPR050649">
    <property type="entry name" value="Paired_Homeobox_TFs"/>
</dbReference>
<keyword evidence="7" id="KW-1185">Reference proteome</keyword>
<gene>
    <name evidence="6" type="ORF">P7K49_015566</name>
</gene>
<evidence type="ECO:0000256" key="4">
    <source>
        <dbReference type="SAM" id="MobiDB-lite"/>
    </source>
</evidence>
<feature type="region of interest" description="Disordered" evidence="4">
    <location>
        <begin position="187"/>
        <end position="247"/>
    </location>
</feature>
<protein>
    <recommendedName>
        <fullName evidence="5">Homeobox domain-containing protein</fullName>
    </recommendedName>
</protein>
<dbReference type="InterPro" id="IPR001356">
    <property type="entry name" value="HD"/>
</dbReference>
<dbReference type="PANTHER" id="PTHR24329:SF543">
    <property type="entry name" value="FI01017P-RELATED"/>
    <property type="match status" value="1"/>
</dbReference>
<feature type="DNA-binding region" description="Homeobox" evidence="2">
    <location>
        <begin position="133"/>
        <end position="180"/>
    </location>
</feature>
<organism evidence="6 7">
    <name type="scientific">Saguinus oedipus</name>
    <name type="common">Cotton-top tamarin</name>
    <name type="synonym">Oedipomidas oedipus</name>
    <dbReference type="NCBI Taxonomy" id="9490"/>
    <lineage>
        <taxon>Eukaryota</taxon>
        <taxon>Metazoa</taxon>
        <taxon>Chordata</taxon>
        <taxon>Craniata</taxon>
        <taxon>Vertebrata</taxon>
        <taxon>Euteleostomi</taxon>
        <taxon>Mammalia</taxon>
        <taxon>Eutheria</taxon>
        <taxon>Euarchontoglires</taxon>
        <taxon>Primates</taxon>
        <taxon>Haplorrhini</taxon>
        <taxon>Platyrrhini</taxon>
        <taxon>Cebidae</taxon>
        <taxon>Callitrichinae</taxon>
        <taxon>Saguinus</taxon>
    </lineage>
</organism>
<keyword evidence="2 3" id="KW-0238">DNA-binding</keyword>
<dbReference type="PROSITE" id="PS50071">
    <property type="entry name" value="HOMEOBOX_2"/>
    <property type="match status" value="1"/>
</dbReference>
<dbReference type="InterPro" id="IPR009057">
    <property type="entry name" value="Homeodomain-like_sf"/>
</dbReference>
<evidence type="ECO:0000256" key="2">
    <source>
        <dbReference type="PROSITE-ProRule" id="PRU00108"/>
    </source>
</evidence>
<evidence type="ECO:0000256" key="3">
    <source>
        <dbReference type="RuleBase" id="RU000682"/>
    </source>
</evidence>